<feature type="compositionally biased region" description="Basic and acidic residues" evidence="1">
    <location>
        <begin position="106"/>
        <end position="128"/>
    </location>
</feature>
<dbReference type="EMBL" id="KN839800">
    <property type="protein sequence ID" value="KIJ89383.1"/>
    <property type="molecule type" value="Genomic_DNA"/>
</dbReference>
<evidence type="ECO:0000313" key="2">
    <source>
        <dbReference type="EMBL" id="KIJ89383.1"/>
    </source>
</evidence>
<dbReference type="STRING" id="1095629.A0A0C9WPE0"/>
<protein>
    <submittedName>
        <fullName evidence="2">Uncharacterized protein</fullName>
    </submittedName>
</protein>
<gene>
    <name evidence="2" type="ORF">K443DRAFT_16189</name>
</gene>
<reference evidence="2 3" key="1">
    <citation type="submission" date="2014-04" db="EMBL/GenBank/DDBJ databases">
        <authorList>
            <consortium name="DOE Joint Genome Institute"/>
            <person name="Kuo A."/>
            <person name="Kohler A."/>
            <person name="Nagy L.G."/>
            <person name="Floudas D."/>
            <person name="Copeland A."/>
            <person name="Barry K.W."/>
            <person name="Cichocki N."/>
            <person name="Veneault-Fourrey C."/>
            <person name="LaButti K."/>
            <person name="Lindquist E.A."/>
            <person name="Lipzen A."/>
            <person name="Lundell T."/>
            <person name="Morin E."/>
            <person name="Murat C."/>
            <person name="Sun H."/>
            <person name="Tunlid A."/>
            <person name="Henrissat B."/>
            <person name="Grigoriev I.V."/>
            <person name="Hibbett D.S."/>
            <person name="Martin F."/>
            <person name="Nordberg H.P."/>
            <person name="Cantor M.N."/>
            <person name="Hua S.X."/>
        </authorList>
    </citation>
    <scope>NUCLEOTIDE SEQUENCE [LARGE SCALE GENOMIC DNA]</scope>
    <source>
        <strain evidence="2 3">LaAM-08-1</strain>
    </source>
</reference>
<evidence type="ECO:0000313" key="3">
    <source>
        <dbReference type="Proteomes" id="UP000054477"/>
    </source>
</evidence>
<dbReference type="AlphaFoldDB" id="A0A0C9WPE0"/>
<dbReference type="OrthoDB" id="3271192at2759"/>
<reference evidence="3" key="2">
    <citation type="submission" date="2015-01" db="EMBL/GenBank/DDBJ databases">
        <title>Evolutionary Origins and Diversification of the Mycorrhizal Mutualists.</title>
        <authorList>
            <consortium name="DOE Joint Genome Institute"/>
            <consortium name="Mycorrhizal Genomics Consortium"/>
            <person name="Kohler A."/>
            <person name="Kuo A."/>
            <person name="Nagy L.G."/>
            <person name="Floudas D."/>
            <person name="Copeland A."/>
            <person name="Barry K.W."/>
            <person name="Cichocki N."/>
            <person name="Veneault-Fourrey C."/>
            <person name="LaButti K."/>
            <person name="Lindquist E.A."/>
            <person name="Lipzen A."/>
            <person name="Lundell T."/>
            <person name="Morin E."/>
            <person name="Murat C."/>
            <person name="Riley R."/>
            <person name="Ohm R."/>
            <person name="Sun H."/>
            <person name="Tunlid A."/>
            <person name="Henrissat B."/>
            <person name="Grigoriev I.V."/>
            <person name="Hibbett D.S."/>
            <person name="Martin F."/>
        </authorList>
    </citation>
    <scope>NUCLEOTIDE SEQUENCE [LARGE SCALE GENOMIC DNA]</scope>
    <source>
        <strain evidence="3">LaAM-08-1</strain>
    </source>
</reference>
<name>A0A0C9WPE0_9AGAR</name>
<sequence>MDGPTAVARILRRQPVEWSQHLNETLCPTILATQSVAKKMRNSLMASWQQTERNRRPALFYRNNRSRIAHAAEVEPDNQEITLDTHSSNDEDDENRSVNFVNNSNRRPDQKPQRTNEQKGTIKQDFPHGKTRNGVTFERDDTKVSPKPPHGDCYICTSPKHFHCDCPHYGKWNVLRNAHKIHVDWDPSEEEEADRMYLVMLAETKTILSAYESDSMLKQFALDVHNSQGNVRSALAATKRELPAAETREEAPQFGRLPKASLHKVYPIHRNERKNKGKQRELDATITVKDKTPVKVIEHTYEPGKVFPASKGRSLPEATLKPD</sequence>
<feature type="region of interest" description="Disordered" evidence="1">
    <location>
        <begin position="76"/>
        <end position="147"/>
    </location>
</feature>
<evidence type="ECO:0000256" key="1">
    <source>
        <dbReference type="SAM" id="MobiDB-lite"/>
    </source>
</evidence>
<dbReference type="Proteomes" id="UP000054477">
    <property type="component" value="Unassembled WGS sequence"/>
</dbReference>
<proteinExistence type="predicted"/>
<keyword evidence="3" id="KW-1185">Reference proteome</keyword>
<accession>A0A0C9WPE0</accession>
<organism evidence="2 3">
    <name type="scientific">Laccaria amethystina LaAM-08-1</name>
    <dbReference type="NCBI Taxonomy" id="1095629"/>
    <lineage>
        <taxon>Eukaryota</taxon>
        <taxon>Fungi</taxon>
        <taxon>Dikarya</taxon>
        <taxon>Basidiomycota</taxon>
        <taxon>Agaricomycotina</taxon>
        <taxon>Agaricomycetes</taxon>
        <taxon>Agaricomycetidae</taxon>
        <taxon>Agaricales</taxon>
        <taxon>Agaricineae</taxon>
        <taxon>Hydnangiaceae</taxon>
        <taxon>Laccaria</taxon>
    </lineage>
</organism>
<dbReference type="HOGENOM" id="CLU_860712_0_0_1"/>